<evidence type="ECO:0000259" key="1">
    <source>
        <dbReference type="Pfam" id="PF03217"/>
    </source>
</evidence>
<organism evidence="2 3">
    <name type="scientific">Lactobacillus pasteurii DSM 23907 = CRBIP 24.76</name>
    <dbReference type="NCBI Taxonomy" id="1423790"/>
    <lineage>
        <taxon>Bacteria</taxon>
        <taxon>Bacillati</taxon>
        <taxon>Bacillota</taxon>
        <taxon>Bacilli</taxon>
        <taxon>Lactobacillales</taxon>
        <taxon>Lactobacillaceae</taxon>
        <taxon>Lactobacillus</taxon>
    </lineage>
</organism>
<name>I7LAL3_9LACO</name>
<sequence length="90" mass="9775">MKKFALLVAATSLLTVGLTTQGQLAEASSYKTLTRNAYVYSAKGKKLKARKLLKGKRIKILSTKKIAGKKSIVLAMESMSRQLTSISLSL</sequence>
<gene>
    <name evidence="2" type="ORF">BN53_01600</name>
</gene>
<dbReference type="STRING" id="1423790.BN53_01600"/>
<keyword evidence="3" id="KW-1185">Reference proteome</keyword>
<dbReference type="Proteomes" id="UP000009311">
    <property type="component" value="Unassembled WGS sequence"/>
</dbReference>
<dbReference type="PATRIC" id="fig|1423790.3.peg.1804"/>
<dbReference type="EMBL" id="CAKD01000012">
    <property type="protein sequence ID" value="CCI84801.1"/>
    <property type="molecule type" value="Genomic_DNA"/>
</dbReference>
<accession>I7LAL3</accession>
<comment type="caution">
    <text evidence="2">The sequence shown here is derived from an EMBL/GenBank/DDBJ whole genome shotgun (WGS) entry which is preliminary data.</text>
</comment>
<reference evidence="2 3" key="1">
    <citation type="submission" date="2012-06" db="EMBL/GenBank/DDBJ databases">
        <title>Draft Genome Sequence of Lactobacillus pasteurii CRBIP 24.76T.</title>
        <authorList>
            <person name="Cousin S."/>
            <person name="Bouchier C."/>
            <person name="Loux V."/>
            <person name="Ma L."/>
            <person name="Creno S."/>
            <person name="Bizet C."/>
            <person name="Clermont D."/>
        </authorList>
    </citation>
    <scope>NUCLEOTIDE SEQUENCE [LARGE SCALE GENOMIC DNA]</scope>
    <source>
        <strain evidence="3">CRBIP 24.76T</strain>
    </source>
</reference>
<evidence type="ECO:0000313" key="3">
    <source>
        <dbReference type="Proteomes" id="UP000009311"/>
    </source>
</evidence>
<protein>
    <recommendedName>
        <fullName evidence="1">S-layer protein C-terminal domain-containing protein</fullName>
    </recommendedName>
</protein>
<proteinExistence type="predicted"/>
<evidence type="ECO:0000313" key="2">
    <source>
        <dbReference type="EMBL" id="CCI84801.1"/>
    </source>
</evidence>
<dbReference type="InterPro" id="IPR024968">
    <property type="entry name" value="SlpA_C_lactobacillus"/>
</dbReference>
<dbReference type="RefSeq" id="WP_009559357.1">
    <property type="nucleotide sequence ID" value="NZ_AYZN01000009.1"/>
</dbReference>
<dbReference type="Pfam" id="PF03217">
    <property type="entry name" value="SlpA"/>
    <property type="match status" value="1"/>
</dbReference>
<feature type="domain" description="S-layer protein C-terminal" evidence="1">
    <location>
        <begin position="29"/>
        <end position="70"/>
    </location>
</feature>
<dbReference type="AlphaFoldDB" id="I7LAL3"/>